<keyword evidence="2" id="KW-1185">Reference proteome</keyword>
<proteinExistence type="predicted"/>
<evidence type="ECO:0000313" key="1">
    <source>
        <dbReference type="EMBL" id="CAG8835835.1"/>
    </source>
</evidence>
<name>A0ABN7WMD2_GIGMA</name>
<feature type="non-terminal residue" evidence="1">
    <location>
        <position position="1"/>
    </location>
</feature>
<protein>
    <submittedName>
        <fullName evidence="1">45651_t:CDS:1</fullName>
    </submittedName>
</protein>
<sequence length="48" mass="5787">TEEIMRKQTLYSTKFLEMSGFHSTDPNFCLHFQKLNLNQVQFLDTKIY</sequence>
<dbReference type="EMBL" id="CAJVQB010052261">
    <property type="protein sequence ID" value="CAG8835835.1"/>
    <property type="molecule type" value="Genomic_DNA"/>
</dbReference>
<evidence type="ECO:0000313" key="2">
    <source>
        <dbReference type="Proteomes" id="UP000789901"/>
    </source>
</evidence>
<accession>A0ABN7WMD2</accession>
<reference evidence="1 2" key="1">
    <citation type="submission" date="2021-06" db="EMBL/GenBank/DDBJ databases">
        <authorList>
            <person name="Kallberg Y."/>
            <person name="Tangrot J."/>
            <person name="Rosling A."/>
        </authorList>
    </citation>
    <scope>NUCLEOTIDE SEQUENCE [LARGE SCALE GENOMIC DNA]</scope>
    <source>
        <strain evidence="1 2">120-4 pot B 10/14</strain>
    </source>
</reference>
<organism evidence="1 2">
    <name type="scientific">Gigaspora margarita</name>
    <dbReference type="NCBI Taxonomy" id="4874"/>
    <lineage>
        <taxon>Eukaryota</taxon>
        <taxon>Fungi</taxon>
        <taxon>Fungi incertae sedis</taxon>
        <taxon>Mucoromycota</taxon>
        <taxon>Glomeromycotina</taxon>
        <taxon>Glomeromycetes</taxon>
        <taxon>Diversisporales</taxon>
        <taxon>Gigasporaceae</taxon>
        <taxon>Gigaspora</taxon>
    </lineage>
</organism>
<dbReference type="Proteomes" id="UP000789901">
    <property type="component" value="Unassembled WGS sequence"/>
</dbReference>
<comment type="caution">
    <text evidence="1">The sequence shown here is derived from an EMBL/GenBank/DDBJ whole genome shotgun (WGS) entry which is preliminary data.</text>
</comment>
<gene>
    <name evidence="1" type="ORF">GMARGA_LOCUS32753</name>
</gene>